<dbReference type="PIRSF" id="PIRSF010631">
    <property type="entry name" value="A-rhamnsds"/>
    <property type="match status" value="1"/>
</dbReference>
<evidence type="ECO:0000256" key="2">
    <source>
        <dbReference type="ARBA" id="ARBA00012652"/>
    </source>
</evidence>
<sequence length="874" mass="98603">MRSIKLVICLLFSIHVSAQSTMQVTALRCEYMREPLGIDTEVPRFTWRLTDTKDTKGQKQTAYRVLVASSKTLLDQNKGDIWDSGETTSGQSALVTFKGRKLRSNEDCYWKVKAADKDGRNTAWSAVARFSMGLLQTTDWKGPWIKHPDAAKEAHIWYRKNFTLDKVTTAFVHVASMGYHELYINGRKADERVLAPALTRIDRRVMYVTYDVTALLKEGKNTIAVWYGPGWSRNEFFGRTIFPSLRVQMNAGTFSLATDASWKCQVSSSKNTGGNQYEDHGAEYIDARQFIPDWHSTAFDDSQWRNAVETNHQVILSAHNMEPARIIETIPAIGVTDTIKGIYKADLGKNYTGWLEVKLHGMSAGDTVKIMVADDPVTIQDWTQGNIYICKGEEGETFRNRFNYTAGRYVNISGLKRKPSPADVKGYVVATDIERTGHFSSSSNLFNKIYETDLWTYRMCTTEGFTADCPHRERLGYGEEVFATAWGIGLPNYQVGAFYTKHVRDWSDVQEHDGWIHHTAPQWNEHYGGPMWSSAGLNVAWEFYRTYGDKKILEANYNTSKRWLEFLHTKSQFGLLEAFFGGGKFLGDWAAPGGRKEFGGTPEATFFNNCVYAMNLSTMIEIAGILGHPEDAVLYSKRLRFLKTRINAQFFDPALNIYMNGDQVQTAFPLMTGIVPEKLYATVLANFREKISAPGAYFDMGSSGLPVLLKFLIEYEEYHEAFASILSKTNEPSYGYFLEMGETTWPEYWSVDVTSKIHTCFTGISSWFIKSLAGIRADPAHPGFQSFLVKPSPVKGITFAEAETTSLYGVIKSSWKKEAGRFTLDVTVPVNAQATVYMPGETVNSFKEVKVIGKENGRTLLQVPSGRYTFVSEN</sequence>
<evidence type="ECO:0000259" key="7">
    <source>
        <dbReference type="Pfam" id="PF17389"/>
    </source>
</evidence>
<reference evidence="9 10" key="1">
    <citation type="submission" date="2016-11" db="EMBL/GenBank/DDBJ databases">
        <authorList>
            <person name="Jaros S."/>
            <person name="Januszkiewicz K."/>
            <person name="Wedrychowicz H."/>
        </authorList>
    </citation>
    <scope>NUCLEOTIDE SEQUENCE [LARGE SCALE GENOMIC DNA]</scope>
    <source>
        <strain evidence="9 10">DSM 24787</strain>
    </source>
</reference>
<dbReference type="RefSeq" id="WP_074237808.1">
    <property type="nucleotide sequence ID" value="NZ_FSRA01000001.1"/>
</dbReference>
<dbReference type="Gene3D" id="2.60.40.10">
    <property type="entry name" value="Immunoglobulins"/>
    <property type="match status" value="1"/>
</dbReference>
<dbReference type="InterPro" id="IPR016007">
    <property type="entry name" value="Alpha_rhamnosid"/>
</dbReference>
<dbReference type="SUPFAM" id="SSF49785">
    <property type="entry name" value="Galactose-binding domain-like"/>
    <property type="match status" value="1"/>
</dbReference>
<evidence type="ECO:0000313" key="9">
    <source>
        <dbReference type="EMBL" id="SIN69033.1"/>
    </source>
</evidence>
<dbReference type="Gene3D" id="1.50.10.10">
    <property type="match status" value="1"/>
</dbReference>
<feature type="signal peptide" evidence="4">
    <location>
        <begin position="1"/>
        <end position="18"/>
    </location>
</feature>
<evidence type="ECO:0000313" key="10">
    <source>
        <dbReference type="Proteomes" id="UP000185003"/>
    </source>
</evidence>
<evidence type="ECO:0000256" key="1">
    <source>
        <dbReference type="ARBA" id="ARBA00001445"/>
    </source>
</evidence>
<dbReference type="Pfam" id="PF08531">
    <property type="entry name" value="Bac_rhamnosid_N"/>
    <property type="match status" value="1"/>
</dbReference>
<dbReference type="PANTHER" id="PTHR33307">
    <property type="entry name" value="ALPHA-RHAMNOSIDASE (EUROFUNG)"/>
    <property type="match status" value="1"/>
</dbReference>
<dbReference type="InterPro" id="IPR008928">
    <property type="entry name" value="6-hairpin_glycosidase_sf"/>
</dbReference>
<feature type="domain" description="Alpha-L-rhamnosidase C-terminal" evidence="8">
    <location>
        <begin position="774"/>
        <end position="851"/>
    </location>
</feature>
<dbReference type="SUPFAM" id="SSF48208">
    <property type="entry name" value="Six-hairpin glycosidases"/>
    <property type="match status" value="1"/>
</dbReference>
<dbReference type="Gene3D" id="2.60.420.10">
    <property type="entry name" value="Maltose phosphorylase, domain 3"/>
    <property type="match status" value="1"/>
</dbReference>
<dbReference type="OrthoDB" id="9766741at2"/>
<dbReference type="STRING" id="536979.SAMN04488055_0655"/>
<keyword evidence="3" id="KW-0378">Hydrolase</keyword>
<feature type="domain" description="Bacterial alpha-L-rhamnosidase N-terminal" evidence="6">
    <location>
        <begin position="166"/>
        <end position="327"/>
    </location>
</feature>
<evidence type="ECO:0000259" key="5">
    <source>
        <dbReference type="Pfam" id="PF05592"/>
    </source>
</evidence>
<feature type="chain" id="PRO_5013291887" description="alpha-L-rhamnosidase" evidence="4">
    <location>
        <begin position="19"/>
        <end position="874"/>
    </location>
</feature>
<dbReference type="EMBL" id="FSRA01000001">
    <property type="protein sequence ID" value="SIN69033.1"/>
    <property type="molecule type" value="Genomic_DNA"/>
</dbReference>
<name>A0A1N6DEE0_9BACT</name>
<dbReference type="GO" id="GO:0005975">
    <property type="term" value="P:carbohydrate metabolic process"/>
    <property type="evidence" value="ECO:0007669"/>
    <property type="project" value="InterPro"/>
</dbReference>
<dbReference type="InterPro" id="IPR013737">
    <property type="entry name" value="Bac_rhamnosid_N"/>
</dbReference>
<accession>A0A1N6DEE0</accession>
<feature type="domain" description="Alpha-L-rhamnosidase six-hairpin glycosidase" evidence="7">
    <location>
        <begin position="434"/>
        <end position="771"/>
    </location>
</feature>
<evidence type="ECO:0000259" key="6">
    <source>
        <dbReference type="Pfam" id="PF08531"/>
    </source>
</evidence>
<comment type="catalytic activity">
    <reaction evidence="1">
        <text>Hydrolysis of terminal non-reducing alpha-L-rhamnose residues in alpha-L-rhamnosides.</text>
        <dbReference type="EC" id="3.2.1.40"/>
    </reaction>
</comment>
<dbReference type="Proteomes" id="UP000185003">
    <property type="component" value="Unassembled WGS sequence"/>
</dbReference>
<gene>
    <name evidence="9" type="ORF">SAMN04488055_0655</name>
</gene>
<protein>
    <recommendedName>
        <fullName evidence="2">alpha-L-rhamnosidase</fullName>
        <ecNumber evidence="2">3.2.1.40</ecNumber>
    </recommendedName>
</protein>
<dbReference type="EC" id="3.2.1.40" evidence="2"/>
<dbReference type="InterPro" id="IPR008902">
    <property type="entry name" value="Rhamnosid_concanavalin"/>
</dbReference>
<keyword evidence="10" id="KW-1185">Reference proteome</keyword>
<keyword evidence="4" id="KW-0732">Signal</keyword>
<proteinExistence type="predicted"/>
<dbReference type="GO" id="GO:0030596">
    <property type="term" value="F:alpha-L-rhamnosidase activity"/>
    <property type="evidence" value="ECO:0007669"/>
    <property type="project" value="UniProtKB-EC"/>
</dbReference>
<dbReference type="Pfam" id="PF17390">
    <property type="entry name" value="Bac_rhamnosid_C"/>
    <property type="match status" value="1"/>
</dbReference>
<evidence type="ECO:0000259" key="8">
    <source>
        <dbReference type="Pfam" id="PF17390"/>
    </source>
</evidence>
<dbReference type="InterPro" id="IPR035396">
    <property type="entry name" value="Bac_rhamnosid6H"/>
</dbReference>
<dbReference type="InterPro" id="IPR008979">
    <property type="entry name" value="Galactose-bd-like_sf"/>
</dbReference>
<dbReference type="Pfam" id="PF05592">
    <property type="entry name" value="Bac_rhamnosid"/>
    <property type="match status" value="1"/>
</dbReference>
<dbReference type="InterPro" id="IPR013783">
    <property type="entry name" value="Ig-like_fold"/>
</dbReference>
<feature type="domain" description="Alpha-L-rhamnosidase concanavalin-like" evidence="5">
    <location>
        <begin position="345"/>
        <end position="429"/>
    </location>
</feature>
<dbReference type="PANTHER" id="PTHR33307:SF6">
    <property type="entry name" value="ALPHA-RHAMNOSIDASE (EUROFUNG)-RELATED"/>
    <property type="match status" value="1"/>
</dbReference>
<evidence type="ECO:0000256" key="4">
    <source>
        <dbReference type="SAM" id="SignalP"/>
    </source>
</evidence>
<evidence type="ECO:0000256" key="3">
    <source>
        <dbReference type="ARBA" id="ARBA00022801"/>
    </source>
</evidence>
<dbReference type="Pfam" id="PF17389">
    <property type="entry name" value="Bac_rhamnosid6H"/>
    <property type="match status" value="1"/>
</dbReference>
<dbReference type="InterPro" id="IPR035398">
    <property type="entry name" value="Bac_rhamnosid_C"/>
</dbReference>
<dbReference type="AlphaFoldDB" id="A0A1N6DEE0"/>
<dbReference type="Pfam" id="PF25788">
    <property type="entry name" value="Ig_Rha78A_N"/>
    <property type="match status" value="1"/>
</dbReference>
<organism evidence="9 10">
    <name type="scientific">Chitinophaga niabensis</name>
    <dbReference type="NCBI Taxonomy" id="536979"/>
    <lineage>
        <taxon>Bacteria</taxon>
        <taxon>Pseudomonadati</taxon>
        <taxon>Bacteroidota</taxon>
        <taxon>Chitinophagia</taxon>
        <taxon>Chitinophagales</taxon>
        <taxon>Chitinophagaceae</taxon>
        <taxon>Chitinophaga</taxon>
    </lineage>
</organism>
<dbReference type="InterPro" id="IPR012341">
    <property type="entry name" value="6hp_glycosidase-like_sf"/>
</dbReference>
<dbReference type="Gene3D" id="2.60.120.260">
    <property type="entry name" value="Galactose-binding domain-like"/>
    <property type="match status" value="2"/>
</dbReference>